<dbReference type="EMBL" id="BMOK01000023">
    <property type="protein sequence ID" value="GGL65497.1"/>
    <property type="molecule type" value="Genomic_DNA"/>
</dbReference>
<dbReference type="RefSeq" id="WP_188805178.1">
    <property type="nucleotide sequence ID" value="NZ_BMOK01000023.1"/>
</dbReference>
<gene>
    <name evidence="2" type="ORF">GCM10007968_31850</name>
</gene>
<feature type="transmembrane region" description="Helical" evidence="1">
    <location>
        <begin position="48"/>
        <end position="68"/>
    </location>
</feature>
<protein>
    <recommendedName>
        <fullName evidence="4">DUF4386 domain-containing protein</fullName>
    </recommendedName>
</protein>
<keyword evidence="1" id="KW-0472">Membrane</keyword>
<feature type="transmembrane region" description="Helical" evidence="1">
    <location>
        <begin position="123"/>
        <end position="146"/>
    </location>
</feature>
<accession>A0A917SBQ1</accession>
<feature type="transmembrane region" description="Helical" evidence="1">
    <location>
        <begin position="80"/>
        <end position="103"/>
    </location>
</feature>
<evidence type="ECO:0008006" key="4">
    <source>
        <dbReference type="Google" id="ProtNLM"/>
    </source>
</evidence>
<evidence type="ECO:0000313" key="3">
    <source>
        <dbReference type="Proteomes" id="UP000654670"/>
    </source>
</evidence>
<feature type="transmembrane region" description="Helical" evidence="1">
    <location>
        <begin position="184"/>
        <end position="208"/>
    </location>
</feature>
<sequence>MSAKNVAWILLFGALLTGITTLLHPVIYNPWDGQTAIQKMADCSIWTWDHAVMIGGVILWIGGLAELERIIEAESRTAEIFFITALSLWVLFLTTELSALPFLMDVFSKRPDFAVQTVILSLFTFNLLLGYITIILVWSGIFILGFLMKQKKYYPSWLGYLAMAGGLIGAAGSLYAAICPEKGGLIVMILSSAIPYAWTIILPVYLLAKQPHTLS</sequence>
<name>A0A917SBQ1_9BACL</name>
<dbReference type="AlphaFoldDB" id="A0A917SBQ1"/>
<feature type="transmembrane region" description="Helical" evidence="1">
    <location>
        <begin position="158"/>
        <end position="178"/>
    </location>
</feature>
<evidence type="ECO:0000313" key="2">
    <source>
        <dbReference type="EMBL" id="GGL65497.1"/>
    </source>
</evidence>
<keyword evidence="3" id="KW-1185">Reference proteome</keyword>
<organism evidence="2 3">
    <name type="scientific">Sporolactobacillus putidus</name>
    <dbReference type="NCBI Taxonomy" id="492735"/>
    <lineage>
        <taxon>Bacteria</taxon>
        <taxon>Bacillati</taxon>
        <taxon>Bacillota</taxon>
        <taxon>Bacilli</taxon>
        <taxon>Bacillales</taxon>
        <taxon>Sporolactobacillaceae</taxon>
        <taxon>Sporolactobacillus</taxon>
    </lineage>
</organism>
<comment type="caution">
    <text evidence="2">The sequence shown here is derived from an EMBL/GenBank/DDBJ whole genome shotgun (WGS) entry which is preliminary data.</text>
</comment>
<keyword evidence="1" id="KW-1133">Transmembrane helix</keyword>
<dbReference type="Proteomes" id="UP000654670">
    <property type="component" value="Unassembled WGS sequence"/>
</dbReference>
<keyword evidence="1" id="KW-0812">Transmembrane</keyword>
<evidence type="ECO:0000256" key="1">
    <source>
        <dbReference type="SAM" id="Phobius"/>
    </source>
</evidence>
<reference evidence="2" key="2">
    <citation type="submission" date="2020-09" db="EMBL/GenBank/DDBJ databases">
        <authorList>
            <person name="Sun Q."/>
            <person name="Ohkuma M."/>
        </authorList>
    </citation>
    <scope>NUCLEOTIDE SEQUENCE</scope>
    <source>
        <strain evidence="2">JCM 15325</strain>
    </source>
</reference>
<proteinExistence type="predicted"/>
<feature type="transmembrane region" description="Helical" evidence="1">
    <location>
        <begin position="7"/>
        <end position="28"/>
    </location>
</feature>
<reference evidence="2" key="1">
    <citation type="journal article" date="2014" name="Int. J. Syst. Evol. Microbiol.">
        <title>Complete genome sequence of Corynebacterium casei LMG S-19264T (=DSM 44701T), isolated from a smear-ripened cheese.</title>
        <authorList>
            <consortium name="US DOE Joint Genome Institute (JGI-PGF)"/>
            <person name="Walter F."/>
            <person name="Albersmeier A."/>
            <person name="Kalinowski J."/>
            <person name="Ruckert C."/>
        </authorList>
    </citation>
    <scope>NUCLEOTIDE SEQUENCE</scope>
    <source>
        <strain evidence="2">JCM 15325</strain>
    </source>
</reference>